<keyword evidence="3 6" id="KW-0812">Transmembrane</keyword>
<feature type="transmembrane region" description="Helical" evidence="6">
    <location>
        <begin position="209"/>
        <end position="232"/>
    </location>
</feature>
<feature type="transmembrane region" description="Helical" evidence="6">
    <location>
        <begin position="308"/>
        <end position="338"/>
    </location>
</feature>
<comment type="similarity">
    <text evidence="2">Belongs to the autoinducer-2 exporter (AI-2E) (TC 2.A.86) family.</text>
</comment>
<dbReference type="RefSeq" id="WP_168050676.1">
    <property type="nucleotide sequence ID" value="NZ_JAATJR010000004.1"/>
</dbReference>
<keyword evidence="8" id="KW-1185">Reference proteome</keyword>
<gene>
    <name evidence="7" type="ORF">HB662_15385</name>
</gene>
<feature type="transmembrane region" description="Helical" evidence="6">
    <location>
        <begin position="43"/>
        <end position="61"/>
    </location>
</feature>
<sequence>MDRVRSWNRGGPGEVAFLRRVLIVAAVVLLLLALWQIRYALLLAFGGVVVAAMLLAAAAPLERHAGLSRTWSLALVGVLICLGLGLAGMLVGSEVTAQVGQLWSRLPEAVSAFEDRFDVDLPSMEGVQRAEQGPAGLDTSLIGTLAGHAATAGRIFLDAASALVVAVVGGFFLASNPSLYRRGVEKLLPREQHARADEALVASGRALRLWLGAQLISMTIVGTLAGLGTWMLGLPSPLALGLFAGLAGFVPLIGAVAGAVPALLLALAEGGNAFLWTGLLFLGIQQLESNMILPLVEKHMVSMPPALMLFAVVAVGLLFGLPGVILAAPITVVAFVLVKMLYVRETLGQDTEVPGEEDETEEQKKN</sequence>
<reference evidence="7 8" key="1">
    <citation type="submission" date="2020-03" db="EMBL/GenBank/DDBJ databases">
        <title>Roseomonas selenitidurans sp. nov. isolated from soil.</title>
        <authorList>
            <person name="Liu H."/>
        </authorList>
    </citation>
    <scope>NUCLEOTIDE SEQUENCE [LARGE SCALE GENOMIC DNA]</scope>
    <source>
        <strain evidence="7 8">JCM 15073</strain>
    </source>
</reference>
<feature type="transmembrane region" description="Helical" evidence="6">
    <location>
        <begin position="73"/>
        <end position="92"/>
    </location>
</feature>
<evidence type="ECO:0000313" key="7">
    <source>
        <dbReference type="EMBL" id="NKE46169.1"/>
    </source>
</evidence>
<comment type="subcellular location">
    <subcellularLocation>
        <location evidence="1">Membrane</location>
        <topology evidence="1">Multi-pass membrane protein</topology>
    </subcellularLocation>
</comment>
<comment type="caution">
    <text evidence="7">The sequence shown here is derived from an EMBL/GenBank/DDBJ whole genome shotgun (WGS) entry which is preliminary data.</text>
</comment>
<evidence type="ECO:0000256" key="3">
    <source>
        <dbReference type="ARBA" id="ARBA00022692"/>
    </source>
</evidence>
<dbReference type="PANTHER" id="PTHR21716:SF62">
    <property type="entry name" value="TRANSPORT PROTEIN YDBI-RELATED"/>
    <property type="match status" value="1"/>
</dbReference>
<name>A0ABX1F1G7_9PROT</name>
<evidence type="ECO:0000256" key="5">
    <source>
        <dbReference type="ARBA" id="ARBA00023136"/>
    </source>
</evidence>
<evidence type="ECO:0000256" key="4">
    <source>
        <dbReference type="ARBA" id="ARBA00022989"/>
    </source>
</evidence>
<evidence type="ECO:0000256" key="2">
    <source>
        <dbReference type="ARBA" id="ARBA00009773"/>
    </source>
</evidence>
<dbReference type="Pfam" id="PF01594">
    <property type="entry name" value="AI-2E_transport"/>
    <property type="match status" value="1"/>
</dbReference>
<feature type="transmembrane region" description="Helical" evidence="6">
    <location>
        <begin position="238"/>
        <end position="267"/>
    </location>
</feature>
<evidence type="ECO:0000256" key="1">
    <source>
        <dbReference type="ARBA" id="ARBA00004141"/>
    </source>
</evidence>
<feature type="transmembrane region" description="Helical" evidence="6">
    <location>
        <begin position="274"/>
        <end position="296"/>
    </location>
</feature>
<dbReference type="Proteomes" id="UP000765160">
    <property type="component" value="Unassembled WGS sequence"/>
</dbReference>
<keyword evidence="4 6" id="KW-1133">Transmembrane helix</keyword>
<keyword evidence="5 6" id="KW-0472">Membrane</keyword>
<organism evidence="7 8">
    <name type="scientific">Falsiroseomonas frigidaquae</name>
    <dbReference type="NCBI Taxonomy" id="487318"/>
    <lineage>
        <taxon>Bacteria</taxon>
        <taxon>Pseudomonadati</taxon>
        <taxon>Pseudomonadota</taxon>
        <taxon>Alphaproteobacteria</taxon>
        <taxon>Acetobacterales</taxon>
        <taxon>Roseomonadaceae</taxon>
        <taxon>Falsiroseomonas</taxon>
    </lineage>
</organism>
<evidence type="ECO:0000256" key="6">
    <source>
        <dbReference type="SAM" id="Phobius"/>
    </source>
</evidence>
<dbReference type="InterPro" id="IPR002549">
    <property type="entry name" value="AI-2E-like"/>
</dbReference>
<dbReference type="EMBL" id="JAAVTX010000004">
    <property type="protein sequence ID" value="NKE46169.1"/>
    <property type="molecule type" value="Genomic_DNA"/>
</dbReference>
<protein>
    <submittedName>
        <fullName evidence="7">AI-2E family transporter</fullName>
    </submittedName>
</protein>
<accession>A0ABX1F1G7</accession>
<proteinExistence type="inferred from homology"/>
<evidence type="ECO:0000313" key="8">
    <source>
        <dbReference type="Proteomes" id="UP000765160"/>
    </source>
</evidence>
<dbReference type="PANTHER" id="PTHR21716">
    <property type="entry name" value="TRANSMEMBRANE PROTEIN"/>
    <property type="match status" value="1"/>
</dbReference>
<feature type="transmembrane region" description="Helical" evidence="6">
    <location>
        <begin position="21"/>
        <end position="37"/>
    </location>
</feature>